<dbReference type="RefSeq" id="WP_110172580.1">
    <property type="nucleotide sequence ID" value="NZ_CP015136.1"/>
</dbReference>
<name>A0A143PSB7_LUTPR</name>
<evidence type="ECO:0000313" key="3">
    <source>
        <dbReference type="Proteomes" id="UP000076079"/>
    </source>
</evidence>
<feature type="chain" id="PRO_5007511876" description="DUF4390 domain-containing protein" evidence="1">
    <location>
        <begin position="22"/>
        <end position="177"/>
    </location>
</feature>
<dbReference type="KEGG" id="abac:LuPra_04234"/>
<keyword evidence="1" id="KW-0732">Signal</keyword>
<accession>A0A143PSB7</accession>
<evidence type="ECO:0008006" key="4">
    <source>
        <dbReference type="Google" id="ProtNLM"/>
    </source>
</evidence>
<dbReference type="Pfam" id="PF14334">
    <property type="entry name" value="DUF4390"/>
    <property type="match status" value="1"/>
</dbReference>
<reference evidence="2 3" key="1">
    <citation type="journal article" date="2016" name="Genome Announc.">
        <title>First Complete Genome Sequence of a Subdivision 6 Acidobacterium Strain.</title>
        <authorList>
            <person name="Huang S."/>
            <person name="Vieira S."/>
            <person name="Bunk B."/>
            <person name="Riedel T."/>
            <person name="Sproer C."/>
            <person name="Overmann J."/>
        </authorList>
    </citation>
    <scope>NUCLEOTIDE SEQUENCE [LARGE SCALE GENOMIC DNA]</scope>
    <source>
        <strain evidence="3">DSM 100886 HEG_-6_39</strain>
    </source>
</reference>
<sequence length="177" mass="20262" precursor="true">MRLRAMLLLACVLGLATSAWADASVRVETTLHDGEVRVSFQVTDAVSEAVRAAIQSGLPTTFAYDVTLQQSSRWWFDRTIAYMRVSAVVRFDNLTRRYQITFIEDGRVEEVRTTDDEAKALQWLTEFHGRRLSAHRLVEDGEYHVNVKAQTRPRMLGWAWPWTPGSVLGSVSFRFRP</sequence>
<dbReference type="OrthoDB" id="5431158at2"/>
<dbReference type="STRING" id="1855912.LuPra_04234"/>
<evidence type="ECO:0000313" key="2">
    <source>
        <dbReference type="EMBL" id="AMY10990.1"/>
    </source>
</evidence>
<dbReference type="EMBL" id="CP015136">
    <property type="protein sequence ID" value="AMY10990.1"/>
    <property type="molecule type" value="Genomic_DNA"/>
</dbReference>
<dbReference type="Proteomes" id="UP000076079">
    <property type="component" value="Chromosome"/>
</dbReference>
<dbReference type="AlphaFoldDB" id="A0A143PSB7"/>
<organism evidence="2 3">
    <name type="scientific">Luteitalea pratensis</name>
    <dbReference type="NCBI Taxonomy" id="1855912"/>
    <lineage>
        <taxon>Bacteria</taxon>
        <taxon>Pseudomonadati</taxon>
        <taxon>Acidobacteriota</taxon>
        <taxon>Vicinamibacteria</taxon>
        <taxon>Vicinamibacterales</taxon>
        <taxon>Vicinamibacteraceae</taxon>
        <taxon>Luteitalea</taxon>
    </lineage>
</organism>
<dbReference type="InterPro" id="IPR025500">
    <property type="entry name" value="DUF4390"/>
</dbReference>
<proteinExistence type="predicted"/>
<feature type="signal peptide" evidence="1">
    <location>
        <begin position="1"/>
        <end position="21"/>
    </location>
</feature>
<evidence type="ECO:0000256" key="1">
    <source>
        <dbReference type="SAM" id="SignalP"/>
    </source>
</evidence>
<protein>
    <recommendedName>
        <fullName evidence="4">DUF4390 domain-containing protein</fullName>
    </recommendedName>
</protein>
<keyword evidence="3" id="KW-1185">Reference proteome</keyword>
<reference evidence="3" key="2">
    <citation type="submission" date="2016-04" db="EMBL/GenBank/DDBJ databases">
        <title>First Complete Genome Sequence of a Subdivision 6 Acidobacterium.</title>
        <authorList>
            <person name="Huang S."/>
            <person name="Vieira S."/>
            <person name="Bunk B."/>
            <person name="Riedel T."/>
            <person name="Sproeer C."/>
            <person name="Overmann J."/>
        </authorList>
    </citation>
    <scope>NUCLEOTIDE SEQUENCE [LARGE SCALE GENOMIC DNA]</scope>
    <source>
        <strain evidence="3">DSM 100886 HEG_-6_39</strain>
    </source>
</reference>
<gene>
    <name evidence="2" type="ORF">LuPra_04234</name>
</gene>